<accession>A0AC61R228</accession>
<name>A0AC61R228_9FIRM</name>
<comment type="caution">
    <text evidence="1">The sequence shown here is derived from an EMBL/GenBank/DDBJ whole genome shotgun (WGS) entry which is preliminary data.</text>
</comment>
<proteinExistence type="predicted"/>
<gene>
    <name evidence="1" type="ORF">E5357_01860</name>
</gene>
<reference evidence="1" key="1">
    <citation type="submission" date="2019-04" db="EMBL/GenBank/DDBJ databases">
        <title>Microbes associate with the intestines of laboratory mice.</title>
        <authorList>
            <person name="Navarre W."/>
            <person name="Wong E."/>
            <person name="Huang K."/>
            <person name="Tropini C."/>
            <person name="Ng K."/>
            <person name="Yu B."/>
        </authorList>
    </citation>
    <scope>NUCLEOTIDE SEQUENCE</scope>
    <source>
        <strain evidence="1">NM72_1-8</strain>
    </source>
</reference>
<keyword evidence="2" id="KW-1185">Reference proteome</keyword>
<protein>
    <submittedName>
        <fullName evidence="1">Cobalt transporter</fullName>
    </submittedName>
</protein>
<sequence length="138" mass="15343">MHLVKDENGNVCAHAHSHTHSHTHEGGLEHSHPHNHEHGHENEHDHTHSHADGCSQESCGECRGCGHEHSEASDKNAALLTYMYQHNQSHAAELDQMAEKLLKEGNDKAAEQIRKAVDEFQKGNMYLNLALAVVKDGQ</sequence>
<dbReference type="Proteomes" id="UP000307720">
    <property type="component" value="Unassembled WGS sequence"/>
</dbReference>
<evidence type="ECO:0000313" key="1">
    <source>
        <dbReference type="EMBL" id="TGY00274.1"/>
    </source>
</evidence>
<evidence type="ECO:0000313" key="2">
    <source>
        <dbReference type="Proteomes" id="UP000307720"/>
    </source>
</evidence>
<dbReference type="EMBL" id="SRZB01000002">
    <property type="protein sequence ID" value="TGY00274.1"/>
    <property type="molecule type" value="Genomic_DNA"/>
</dbReference>
<organism evidence="1 2">
    <name type="scientific">Hominisplanchenecus murintestinalis</name>
    <dbReference type="NCBI Taxonomy" id="2941517"/>
    <lineage>
        <taxon>Bacteria</taxon>
        <taxon>Bacillati</taxon>
        <taxon>Bacillota</taxon>
        <taxon>Clostridia</taxon>
        <taxon>Lachnospirales</taxon>
        <taxon>Lachnospiraceae</taxon>
        <taxon>Hominisplanchenecus</taxon>
    </lineage>
</organism>